<organism evidence="7 8">
    <name type="scientific">Dinoponera quadriceps</name>
    <name type="common">South American ant</name>
    <dbReference type="NCBI Taxonomy" id="609295"/>
    <lineage>
        <taxon>Eukaryota</taxon>
        <taxon>Metazoa</taxon>
        <taxon>Ecdysozoa</taxon>
        <taxon>Arthropoda</taxon>
        <taxon>Hexapoda</taxon>
        <taxon>Insecta</taxon>
        <taxon>Pterygota</taxon>
        <taxon>Neoptera</taxon>
        <taxon>Endopterygota</taxon>
        <taxon>Hymenoptera</taxon>
        <taxon>Apocrita</taxon>
        <taxon>Aculeata</taxon>
        <taxon>Formicoidea</taxon>
        <taxon>Formicidae</taxon>
        <taxon>Ponerinae</taxon>
        <taxon>Ponerini</taxon>
        <taxon>Dinoponera</taxon>
    </lineage>
</organism>
<name>A0A6P3XWB8_DINQU</name>
<dbReference type="Proteomes" id="UP000515204">
    <property type="component" value="Unplaced"/>
</dbReference>
<evidence type="ECO:0000256" key="2">
    <source>
        <dbReference type="ARBA" id="ARBA00020055"/>
    </source>
</evidence>
<feature type="compositionally biased region" description="Polar residues" evidence="6">
    <location>
        <begin position="476"/>
        <end position="485"/>
    </location>
</feature>
<dbReference type="Pfam" id="PF15280">
    <property type="entry name" value="BORA_N"/>
    <property type="match status" value="1"/>
</dbReference>
<evidence type="ECO:0000256" key="3">
    <source>
        <dbReference type="ARBA" id="ARBA00022618"/>
    </source>
</evidence>
<evidence type="ECO:0000256" key="4">
    <source>
        <dbReference type="ARBA" id="ARBA00022776"/>
    </source>
</evidence>
<dbReference type="PANTHER" id="PTHR14728:SF2">
    <property type="entry name" value="PROTEIN AURORA BOREALIS"/>
    <property type="match status" value="1"/>
</dbReference>
<dbReference type="GO" id="GO:0005737">
    <property type="term" value="C:cytoplasm"/>
    <property type="evidence" value="ECO:0007669"/>
    <property type="project" value="TreeGrafter"/>
</dbReference>
<keyword evidence="3" id="KW-0132">Cell division</keyword>
<dbReference type="AlphaFoldDB" id="A0A6P3XWB8"/>
<accession>A0A6P3XWB8</accession>
<dbReference type="PANTHER" id="PTHR14728">
    <property type="entry name" value="PROTEIN AURORA BOREALIS"/>
    <property type="match status" value="1"/>
</dbReference>
<dbReference type="OrthoDB" id="10020858at2759"/>
<keyword evidence="4" id="KW-0498">Mitosis</keyword>
<dbReference type="CTD" id="79866"/>
<dbReference type="GeneID" id="106748638"/>
<proteinExistence type="inferred from homology"/>
<evidence type="ECO:0000256" key="5">
    <source>
        <dbReference type="ARBA" id="ARBA00023306"/>
    </source>
</evidence>
<dbReference type="KEGG" id="dqu:106748638"/>
<comment type="similarity">
    <text evidence="1">Belongs to the BORA family.</text>
</comment>
<sequence length="516" mass="58582">MDQLRWRTPSKMKSYDGSSIISPRLYLTPVKQNEIRPRRTAYQNNAGCLTVLPSYLTPPSGLTKIIRRNPFEADLTNRLHLPMISPTIFAKVSNSLVQQRSPEGFRWSIDELARIQPAKIEESPVQLVCSPDPEVELRAQAAIDRFFKENQIIPSPWQIKEKMSKPYIDVDTPCRTADDMNSTKEFLKSRKEAWTQTVLSLPVNLPQDVEDALKSFYTFTQEQNADNEDINLSNNSLRRKLFFNHEYTDDDESVASLSSVEMNGSMVLSGSPPQSGMFIHGSLKGSLKNRRYSNRSVSLSPPYMSPIRNENGMLCKKIRRRSRSITRLDFVTDMSIDSENTEESQNLHDNDLSGIFRDTNVEGAEDNRKIAIVNNSQADLYNFADTETPKYENPFGNIVQIKSDVSGDKGRNDATGSTTAIEMEKHSMYKSHKQSNTMFSTFDPLCISSSVQDTGYQTYNTSSTVHTIDSYSISTQNHTDQAAEQTSKDDAHLSWKEDMRNVFSSTPSKYRKEKES</sequence>
<dbReference type="PRINTS" id="PR02038">
    <property type="entry name" value="AURORABORA"/>
</dbReference>
<feature type="region of interest" description="Disordered" evidence="6">
    <location>
        <begin position="476"/>
        <end position="516"/>
    </location>
</feature>
<dbReference type="RefSeq" id="XP_014482836.1">
    <property type="nucleotide sequence ID" value="XM_014627350.1"/>
</dbReference>
<evidence type="ECO:0000313" key="8">
    <source>
        <dbReference type="RefSeq" id="XP_014482836.1"/>
    </source>
</evidence>
<feature type="compositionally biased region" description="Basic and acidic residues" evidence="6">
    <location>
        <begin position="486"/>
        <end position="500"/>
    </location>
</feature>
<evidence type="ECO:0000256" key="6">
    <source>
        <dbReference type="SAM" id="MobiDB-lite"/>
    </source>
</evidence>
<gene>
    <name evidence="8" type="primary">LOC106748638</name>
</gene>
<dbReference type="GO" id="GO:0019901">
    <property type="term" value="F:protein kinase binding"/>
    <property type="evidence" value="ECO:0007669"/>
    <property type="project" value="TreeGrafter"/>
</dbReference>
<dbReference type="GO" id="GO:0005634">
    <property type="term" value="C:nucleus"/>
    <property type="evidence" value="ECO:0007669"/>
    <property type="project" value="TreeGrafter"/>
</dbReference>
<reference evidence="8" key="1">
    <citation type="submission" date="2025-08" db="UniProtKB">
        <authorList>
            <consortium name="RefSeq"/>
        </authorList>
    </citation>
    <scope>IDENTIFICATION</scope>
</reference>
<protein>
    <recommendedName>
        <fullName evidence="2">Protein aurora borealis</fullName>
    </recommendedName>
</protein>
<evidence type="ECO:0000256" key="1">
    <source>
        <dbReference type="ARBA" id="ARBA00010963"/>
    </source>
</evidence>
<dbReference type="GO" id="GO:0051301">
    <property type="term" value="P:cell division"/>
    <property type="evidence" value="ECO:0007669"/>
    <property type="project" value="UniProtKB-KW"/>
</dbReference>
<dbReference type="InterPro" id="IPR023252">
    <property type="entry name" value="Aurora_borealis_protein"/>
</dbReference>
<evidence type="ECO:0000313" key="7">
    <source>
        <dbReference type="Proteomes" id="UP000515204"/>
    </source>
</evidence>
<dbReference type="GO" id="GO:0060236">
    <property type="term" value="P:regulation of mitotic spindle organization"/>
    <property type="evidence" value="ECO:0007669"/>
    <property type="project" value="TreeGrafter"/>
</dbReference>
<dbReference type="GO" id="GO:0007088">
    <property type="term" value="P:regulation of mitotic nuclear division"/>
    <property type="evidence" value="ECO:0007669"/>
    <property type="project" value="TreeGrafter"/>
</dbReference>
<keyword evidence="7" id="KW-1185">Reference proteome</keyword>
<keyword evidence="5" id="KW-0131">Cell cycle</keyword>